<dbReference type="InterPro" id="IPR008996">
    <property type="entry name" value="IL1/FGF"/>
</dbReference>
<evidence type="ECO:0000313" key="2">
    <source>
        <dbReference type="EMBL" id="USC25885.1"/>
    </source>
</evidence>
<dbReference type="GO" id="GO:0008083">
    <property type="term" value="F:growth factor activity"/>
    <property type="evidence" value="ECO:0007669"/>
    <property type="project" value="InterPro"/>
</dbReference>
<dbReference type="Gene3D" id="2.80.10.50">
    <property type="match status" value="1"/>
</dbReference>
<keyword evidence="3" id="KW-1185">Reference proteome</keyword>
<accession>A0AAE9LNF5</accession>
<dbReference type="Proteomes" id="UP001256712">
    <property type="component" value="Segment"/>
</dbReference>
<evidence type="ECO:0000256" key="1">
    <source>
        <dbReference type="ARBA" id="ARBA00007936"/>
    </source>
</evidence>
<name>A0AAE9LNF5_9ABAC</name>
<protein>
    <submittedName>
        <fullName evidence="2">Fgf</fullName>
    </submittedName>
</protein>
<proteinExistence type="inferred from homology"/>
<organism evidence="2 3">
    <name type="scientific">Palpita vitrealis nucleopolyhedrovirus</name>
    <dbReference type="NCBI Taxonomy" id="2951960"/>
    <lineage>
        <taxon>Viruses</taxon>
        <taxon>Viruses incertae sedis</taxon>
        <taxon>Naldaviricetes</taxon>
        <taxon>Lefavirales</taxon>
        <taxon>Baculoviridae</taxon>
        <taxon>Alphabaculovirus</taxon>
        <taxon>Alphabaculovirus pavitrealis</taxon>
    </lineage>
</organism>
<comment type="similarity">
    <text evidence="1">Belongs to the heparin-binding growth factors family.</text>
</comment>
<evidence type="ECO:0000313" key="3">
    <source>
        <dbReference type="Proteomes" id="UP001256712"/>
    </source>
</evidence>
<dbReference type="PANTHER" id="PTHR11486">
    <property type="entry name" value="FIBROBLAST GROWTH FACTOR"/>
    <property type="match status" value="1"/>
</dbReference>
<dbReference type="CDD" id="cd23311">
    <property type="entry name" value="beta-trefoil_FGF_Bnl-like"/>
    <property type="match status" value="1"/>
</dbReference>
<dbReference type="SMART" id="SM00442">
    <property type="entry name" value="FGF"/>
    <property type="match status" value="1"/>
</dbReference>
<dbReference type="InterPro" id="IPR002209">
    <property type="entry name" value="Fibroblast_GF_fam"/>
</dbReference>
<dbReference type="Pfam" id="PF00167">
    <property type="entry name" value="FGF"/>
    <property type="match status" value="1"/>
</dbReference>
<dbReference type="SUPFAM" id="SSF50353">
    <property type="entry name" value="Cytokine"/>
    <property type="match status" value="1"/>
</dbReference>
<sequence>MKPHLLLLTYLPLSMASLEEFTGTNNAIQMFINHNYLAINKDGRVYGITDQNHVDTMLKRIAVNDKGRIIIQNIVNCMFLCIARCGKLYASNRLSLDCFINEKMEPNNYNTYYKVYNRKLTFVALKHNGKLKRLQIFKTQNLSKLGEYTLVMLKRGLILQHIKHANPQNL</sequence>
<dbReference type="EMBL" id="OL685370">
    <property type="protein sequence ID" value="USC25885.1"/>
    <property type="molecule type" value="Genomic_DNA"/>
</dbReference>
<reference evidence="2" key="1">
    <citation type="journal article" date="2022" name="J. Invertebr. Pathol.">
        <title>Identification of a new nucleopolyhedrovirus isolated from the olive leaf moth, Palpita vitrealis, from two locations in Egypt.</title>
        <authorList>
            <person name="El-Salamouny S."/>
            <person name="Wennmann J.T."/>
            <person name="Kleespies R.G."/>
            <person name="Richert-Poggeler K.R."/>
            <person name="Mansour A."/>
            <person name="Awad M."/>
            <person name="Agamy E."/>
            <person name="Salama R."/>
            <person name="Jehle J.A."/>
        </authorList>
    </citation>
    <scope>NUCLEOTIDE SEQUENCE</scope>
    <source>
        <strain evidence="2">Giza 2005</strain>
    </source>
</reference>